<comment type="similarity">
    <text evidence="2">Belongs to the glycosyltransferase 2 family.</text>
</comment>
<dbReference type="RefSeq" id="WP_319953824.1">
    <property type="nucleotide sequence ID" value="NZ_JAXAVX010000003.1"/>
</dbReference>
<evidence type="ECO:0000313" key="6">
    <source>
        <dbReference type="EMBL" id="MDX8151669.1"/>
    </source>
</evidence>
<reference evidence="6 7" key="1">
    <citation type="submission" date="2023-11" db="EMBL/GenBank/DDBJ databases">
        <authorList>
            <person name="Xu M."/>
            <person name="Jiang T."/>
        </authorList>
    </citation>
    <scope>NUCLEOTIDE SEQUENCE [LARGE SCALE GENOMIC DNA]</scope>
    <source>
        <strain evidence="6 7">SD</strain>
    </source>
</reference>
<dbReference type="InterPro" id="IPR001173">
    <property type="entry name" value="Glyco_trans_2-like"/>
</dbReference>
<evidence type="ECO:0000313" key="7">
    <source>
        <dbReference type="Proteomes" id="UP001277761"/>
    </source>
</evidence>
<feature type="domain" description="Glycosyltransferase 2-like" evidence="5">
    <location>
        <begin position="7"/>
        <end position="121"/>
    </location>
</feature>
<keyword evidence="4 6" id="KW-0808">Transferase</keyword>
<gene>
    <name evidence="6" type="ORF">SK069_08705</name>
</gene>
<dbReference type="Pfam" id="PF00535">
    <property type="entry name" value="Glycos_transf_2"/>
    <property type="match status" value="1"/>
</dbReference>
<sequence length="311" mass="34246">MAAFDATVVITTKDRRDELRRALESAVAQRGAAVEVLVVDDGSSDGTAAMVAEEFPRVRLVSHGASRGLIGRRNEATALARGAIVVHVDDDAVLSSEDTVRVTVAEFDDPQVGAVAIPYVDVLHGPRVHQRAPAPGVWAVDTFRGTAHALRRDVFLRLGGFREDLESHVEEPEYCLRLLDAGFVVRLGSATPIRHYDSPRRSPARNQHRIWRNNLVRAWSLVPLPWLPGRVAKIVVAGLLAGRREGQLRATVTGLASGLGRAPSELLRHRHPVERRTYRVERRLRYGGPIRLSEIRAELPPPAPATHPEEP</sequence>
<protein>
    <submittedName>
        <fullName evidence="6">Glycosyltransferase</fullName>
        <ecNumber evidence="6">2.4.-.-</ecNumber>
    </submittedName>
</protein>
<name>A0ABU4VKR0_9ACTN</name>
<evidence type="ECO:0000256" key="4">
    <source>
        <dbReference type="ARBA" id="ARBA00022679"/>
    </source>
</evidence>
<keyword evidence="3 6" id="KW-0328">Glycosyltransferase</keyword>
<dbReference type="SUPFAM" id="SSF53448">
    <property type="entry name" value="Nucleotide-diphospho-sugar transferases"/>
    <property type="match status" value="1"/>
</dbReference>
<dbReference type="PANTHER" id="PTHR43179:SF12">
    <property type="entry name" value="GALACTOFURANOSYLTRANSFERASE GLFT2"/>
    <property type="match status" value="1"/>
</dbReference>
<dbReference type="InterPro" id="IPR029044">
    <property type="entry name" value="Nucleotide-diphossugar_trans"/>
</dbReference>
<dbReference type="Gene3D" id="3.90.550.10">
    <property type="entry name" value="Spore Coat Polysaccharide Biosynthesis Protein SpsA, Chain A"/>
    <property type="match status" value="1"/>
</dbReference>
<accession>A0ABU4VKR0</accession>
<comment type="pathway">
    <text evidence="1">Cell wall biogenesis; cell wall polysaccharide biosynthesis.</text>
</comment>
<proteinExistence type="inferred from homology"/>
<keyword evidence="7" id="KW-1185">Reference proteome</keyword>
<comment type="caution">
    <text evidence="6">The sequence shown here is derived from an EMBL/GenBank/DDBJ whole genome shotgun (WGS) entry which is preliminary data.</text>
</comment>
<evidence type="ECO:0000256" key="2">
    <source>
        <dbReference type="ARBA" id="ARBA00006739"/>
    </source>
</evidence>
<dbReference type="Proteomes" id="UP001277761">
    <property type="component" value="Unassembled WGS sequence"/>
</dbReference>
<organism evidence="6 7">
    <name type="scientific">Patulibacter brassicae</name>
    <dbReference type="NCBI Taxonomy" id="1705717"/>
    <lineage>
        <taxon>Bacteria</taxon>
        <taxon>Bacillati</taxon>
        <taxon>Actinomycetota</taxon>
        <taxon>Thermoleophilia</taxon>
        <taxon>Solirubrobacterales</taxon>
        <taxon>Patulibacteraceae</taxon>
        <taxon>Patulibacter</taxon>
    </lineage>
</organism>
<evidence type="ECO:0000256" key="3">
    <source>
        <dbReference type="ARBA" id="ARBA00022676"/>
    </source>
</evidence>
<evidence type="ECO:0000256" key="1">
    <source>
        <dbReference type="ARBA" id="ARBA00004776"/>
    </source>
</evidence>
<dbReference type="EMBL" id="JAXAVX010000003">
    <property type="protein sequence ID" value="MDX8151669.1"/>
    <property type="molecule type" value="Genomic_DNA"/>
</dbReference>
<dbReference type="EC" id="2.4.-.-" evidence="6"/>
<evidence type="ECO:0000259" key="5">
    <source>
        <dbReference type="Pfam" id="PF00535"/>
    </source>
</evidence>
<dbReference type="GO" id="GO:0016757">
    <property type="term" value="F:glycosyltransferase activity"/>
    <property type="evidence" value="ECO:0007669"/>
    <property type="project" value="UniProtKB-KW"/>
</dbReference>
<dbReference type="PANTHER" id="PTHR43179">
    <property type="entry name" value="RHAMNOSYLTRANSFERASE WBBL"/>
    <property type="match status" value="1"/>
</dbReference>